<feature type="region of interest" description="Disordered" evidence="1">
    <location>
        <begin position="1"/>
        <end position="92"/>
    </location>
</feature>
<feature type="compositionally biased region" description="Basic and acidic residues" evidence="1">
    <location>
        <begin position="65"/>
        <end position="80"/>
    </location>
</feature>
<comment type="caution">
    <text evidence="2">The sequence shown here is derived from an EMBL/GenBank/DDBJ whole genome shotgun (WGS) entry which is preliminary data.</text>
</comment>
<feature type="compositionally biased region" description="Polar residues" evidence="1">
    <location>
        <begin position="19"/>
        <end position="37"/>
    </location>
</feature>
<dbReference type="AlphaFoldDB" id="A0A9W4HHM5"/>
<sequence length="92" mass="9812">MNHPPSNYGDAPPAYLNHDTGSYLSDPESPTNASRLNGATMRLLPSGDGADDLASSYRAPSPSHYDPDYEHTPGLPRDRTTCTTPNPTPSLA</sequence>
<accession>A0A9W4HHM5</accession>
<protein>
    <submittedName>
        <fullName evidence="2">Uncharacterized protein</fullName>
    </submittedName>
</protein>
<evidence type="ECO:0000313" key="2">
    <source>
        <dbReference type="EMBL" id="CAG8014778.1"/>
    </source>
</evidence>
<proteinExistence type="predicted"/>
<evidence type="ECO:0000313" key="3">
    <source>
        <dbReference type="Proteomes" id="UP001153461"/>
    </source>
</evidence>
<organism evidence="2 3">
    <name type="scientific">Penicillium nalgiovense</name>
    <dbReference type="NCBI Taxonomy" id="60175"/>
    <lineage>
        <taxon>Eukaryota</taxon>
        <taxon>Fungi</taxon>
        <taxon>Dikarya</taxon>
        <taxon>Ascomycota</taxon>
        <taxon>Pezizomycotina</taxon>
        <taxon>Eurotiomycetes</taxon>
        <taxon>Eurotiomycetidae</taxon>
        <taxon>Eurotiales</taxon>
        <taxon>Aspergillaceae</taxon>
        <taxon>Penicillium</taxon>
    </lineage>
</organism>
<dbReference type="EMBL" id="CAJVNV010000069">
    <property type="protein sequence ID" value="CAG8014778.1"/>
    <property type="molecule type" value="Genomic_DNA"/>
</dbReference>
<name>A0A9W4HHM5_PENNA</name>
<gene>
    <name evidence="2" type="ORF">PNAL_LOCUS2275</name>
</gene>
<feature type="compositionally biased region" description="Polar residues" evidence="1">
    <location>
        <begin position="81"/>
        <end position="92"/>
    </location>
</feature>
<evidence type="ECO:0000256" key="1">
    <source>
        <dbReference type="SAM" id="MobiDB-lite"/>
    </source>
</evidence>
<dbReference type="Proteomes" id="UP001153461">
    <property type="component" value="Unassembled WGS sequence"/>
</dbReference>
<reference evidence="2" key="1">
    <citation type="submission" date="2021-07" db="EMBL/GenBank/DDBJ databases">
        <authorList>
            <person name="Branca A.L. A."/>
        </authorList>
    </citation>
    <scope>NUCLEOTIDE SEQUENCE</scope>
</reference>